<dbReference type="AlphaFoldDB" id="A0A225DIH1"/>
<evidence type="ECO:0000313" key="3">
    <source>
        <dbReference type="Proteomes" id="UP000214646"/>
    </source>
</evidence>
<accession>A0A225DIH1</accession>
<sequence length="38" mass="4115">MAAVRPEDVFILLHDTGSADWSFGNGEAQVLQAGFRAH</sequence>
<comment type="caution">
    <text evidence="2">The sequence shown here is derived from an EMBL/GenBank/DDBJ whole genome shotgun (WGS) entry which is preliminary data.</text>
</comment>
<keyword evidence="3" id="KW-1185">Reference proteome</keyword>
<evidence type="ECO:0000313" key="1">
    <source>
        <dbReference type="EMBL" id="OWK35467.1"/>
    </source>
</evidence>
<dbReference type="SUPFAM" id="SSF55331">
    <property type="entry name" value="Tautomerase/MIF"/>
    <property type="match status" value="1"/>
</dbReference>
<proteinExistence type="predicted"/>
<reference evidence="2" key="2">
    <citation type="journal article" date="2018" name="Appl. Environ. Microbiol.">
        <title>Genome Analysis of Fimbriiglobus ruber SP5(T), a Planctomycete with Confirmed Chitinolytic Capability.</title>
        <authorList>
            <person name="Ravin N.V."/>
            <person name="Rakitin A.L."/>
            <person name="Ivanova A.A."/>
            <person name="Beletsky A.V."/>
            <person name="Kulichevskaya I.S."/>
            <person name="Mardanov A.V."/>
            <person name="Dedysh S.N."/>
        </authorList>
    </citation>
    <scope>NUCLEOTIDE SEQUENCE</scope>
    <source>
        <strain evidence="2">SP5</strain>
    </source>
</reference>
<protein>
    <submittedName>
        <fullName evidence="2">Uncharacterized protein</fullName>
    </submittedName>
</protein>
<dbReference type="Gene3D" id="3.30.429.10">
    <property type="entry name" value="Macrophage Migration Inhibitory Factor"/>
    <property type="match status" value="1"/>
</dbReference>
<name>A0A225DIH1_9BACT</name>
<reference evidence="3" key="1">
    <citation type="submission" date="2017-06" db="EMBL/GenBank/DDBJ databases">
        <title>Genome analysis of Fimbriiglobus ruber SP5, the first member of the order Planctomycetales with confirmed chitinolytic capability.</title>
        <authorList>
            <person name="Ravin N.V."/>
            <person name="Rakitin A.L."/>
            <person name="Ivanova A.A."/>
            <person name="Beletsky A.V."/>
            <person name="Kulichevskaya I.S."/>
            <person name="Mardanov A.V."/>
            <person name="Dedysh S.N."/>
        </authorList>
    </citation>
    <scope>NUCLEOTIDE SEQUENCE [LARGE SCALE GENOMIC DNA]</scope>
    <source>
        <strain evidence="3">SP5</strain>
    </source>
</reference>
<gene>
    <name evidence="2" type="ORF">FRUB_06057</name>
    <name evidence="1" type="ORF">FRUB_08030</name>
</gene>
<dbReference type="InterPro" id="IPR014347">
    <property type="entry name" value="Tautomerase/MIF_sf"/>
</dbReference>
<evidence type="ECO:0000313" key="2">
    <source>
        <dbReference type="EMBL" id="OWK39494.1"/>
    </source>
</evidence>
<dbReference type="EMBL" id="NIDE01000017">
    <property type="protein sequence ID" value="OWK35467.1"/>
    <property type="molecule type" value="Genomic_DNA"/>
</dbReference>
<dbReference type="Proteomes" id="UP000214646">
    <property type="component" value="Unassembled WGS sequence"/>
</dbReference>
<organism evidence="2 3">
    <name type="scientific">Fimbriiglobus ruber</name>
    <dbReference type="NCBI Taxonomy" id="1908690"/>
    <lineage>
        <taxon>Bacteria</taxon>
        <taxon>Pseudomonadati</taxon>
        <taxon>Planctomycetota</taxon>
        <taxon>Planctomycetia</taxon>
        <taxon>Gemmatales</taxon>
        <taxon>Gemmataceae</taxon>
        <taxon>Fimbriiglobus</taxon>
    </lineage>
</organism>
<dbReference type="EMBL" id="NIDE01000010">
    <property type="protein sequence ID" value="OWK39494.1"/>
    <property type="molecule type" value="Genomic_DNA"/>
</dbReference>